<accession>A0ABT4HUP4</accession>
<evidence type="ECO:0000313" key="1">
    <source>
        <dbReference type="EMBL" id="MCZ0830515.1"/>
    </source>
</evidence>
<dbReference type="EMBL" id="JAPTNG010000004">
    <property type="protein sequence ID" value="MCZ0830515.1"/>
    <property type="molecule type" value="Genomic_DNA"/>
</dbReference>
<protein>
    <submittedName>
        <fullName evidence="1">Uncharacterized protein</fullName>
    </submittedName>
</protein>
<dbReference type="RefSeq" id="WP_258416967.1">
    <property type="nucleotide sequence ID" value="NZ_JAPTNG010000004.1"/>
</dbReference>
<sequence>MINRLLVKKTQLMNTYQVKAHPTIPIATYGFEGLLNELANDQHVVGKGGNISGFATWTWLLP</sequence>
<comment type="caution">
    <text evidence="1">The sequence shown here is derived from an EMBL/GenBank/DDBJ whole genome shotgun (WGS) entry which is preliminary data.</text>
</comment>
<gene>
    <name evidence="1" type="ORF">O0535_06870</name>
</gene>
<evidence type="ECO:0000313" key="2">
    <source>
        <dbReference type="Proteomes" id="UP001067708"/>
    </source>
</evidence>
<proteinExistence type="predicted"/>
<keyword evidence="2" id="KW-1185">Reference proteome</keyword>
<dbReference type="Proteomes" id="UP001067708">
    <property type="component" value="Unassembled WGS sequence"/>
</dbReference>
<reference evidence="1" key="1">
    <citation type="submission" date="2022-09" db="EMBL/GenBank/DDBJ databases">
        <title>Genome analysis and characterization of larvicidal activity of Brevibacillus strains.</title>
        <authorList>
            <person name="Patrusheva E.V."/>
            <person name="Izotova A.O."/>
            <person name="Toshchakov S.V."/>
            <person name="Sineoky S.P."/>
        </authorList>
    </citation>
    <scope>NUCLEOTIDE SEQUENCE</scope>
    <source>
        <strain evidence="1">VKPM_B-13244</strain>
    </source>
</reference>
<organism evidence="1 2">
    <name type="scientific">Brevibacillus halotolerans</name>
    <dbReference type="NCBI Taxonomy" id="1507437"/>
    <lineage>
        <taxon>Bacteria</taxon>
        <taxon>Bacillati</taxon>
        <taxon>Bacillota</taxon>
        <taxon>Bacilli</taxon>
        <taxon>Bacillales</taxon>
        <taxon>Paenibacillaceae</taxon>
        <taxon>Brevibacillus</taxon>
    </lineage>
</organism>
<name>A0ABT4HUP4_9BACL</name>